<sequence>MFCCYVCSQFAGYMRIVHTGKKFEKVCKECVHELSQCIRCEKNIIPGGLKTCMPCLRSNTRKFIKKQRSTPVIKKKVSCK</sequence>
<dbReference type="EMBL" id="MN740558">
    <property type="protein sequence ID" value="QHU33495.1"/>
    <property type="molecule type" value="Genomic_DNA"/>
</dbReference>
<evidence type="ECO:0000313" key="1">
    <source>
        <dbReference type="EMBL" id="QHU33495.1"/>
    </source>
</evidence>
<accession>A0A6C0LU08</accession>
<protein>
    <submittedName>
        <fullName evidence="1">Uncharacterized protein</fullName>
    </submittedName>
</protein>
<organism evidence="1">
    <name type="scientific">viral metagenome</name>
    <dbReference type="NCBI Taxonomy" id="1070528"/>
    <lineage>
        <taxon>unclassified sequences</taxon>
        <taxon>metagenomes</taxon>
        <taxon>organismal metagenomes</taxon>
    </lineage>
</organism>
<dbReference type="AlphaFoldDB" id="A0A6C0LU08"/>
<reference evidence="1" key="1">
    <citation type="journal article" date="2020" name="Nature">
        <title>Giant virus diversity and host interactions through global metagenomics.</title>
        <authorList>
            <person name="Schulz F."/>
            <person name="Roux S."/>
            <person name="Paez-Espino D."/>
            <person name="Jungbluth S."/>
            <person name="Walsh D.A."/>
            <person name="Denef V.J."/>
            <person name="McMahon K.D."/>
            <person name="Konstantinidis K.T."/>
            <person name="Eloe-Fadrosh E.A."/>
            <person name="Kyrpides N.C."/>
            <person name="Woyke T."/>
        </authorList>
    </citation>
    <scope>NUCLEOTIDE SEQUENCE</scope>
    <source>
        <strain evidence="1">GVMAG-S-1016704-121</strain>
    </source>
</reference>
<name>A0A6C0LU08_9ZZZZ</name>
<proteinExistence type="predicted"/>